<evidence type="ECO:0000256" key="7">
    <source>
        <dbReference type="ARBA" id="ARBA00022807"/>
    </source>
</evidence>
<proteinExistence type="inferred from homology"/>
<reference evidence="10" key="1">
    <citation type="submission" date="2021-02" db="EMBL/GenBank/DDBJ databases">
        <authorList>
            <person name="Nowell W R."/>
        </authorList>
    </citation>
    <scope>NUCLEOTIDE SEQUENCE</scope>
    <source>
        <strain evidence="10">Ploen Becks lab</strain>
    </source>
</reference>
<comment type="function">
    <text evidence="2 8">Hydrolase that can remove 'Lys-48'-linked conjugated ubiquitin from proteins.</text>
</comment>
<keyword evidence="4 8" id="KW-0645">Protease</keyword>
<dbReference type="GO" id="GO:0005509">
    <property type="term" value="F:calcium ion binding"/>
    <property type="evidence" value="ECO:0007669"/>
    <property type="project" value="InterPro"/>
</dbReference>
<evidence type="ECO:0000313" key="11">
    <source>
        <dbReference type="Proteomes" id="UP000663879"/>
    </source>
</evidence>
<accession>A0A813MA28</accession>
<comment type="similarity">
    <text evidence="3 8">Belongs to the MINDY deubiquitinase family. FAM188 subfamily.</text>
</comment>
<dbReference type="PANTHER" id="PTHR12473">
    <property type="entry name" value="UBIQUITIN CARBOXYL-TERMINAL HYDROLASE MINDY-4-RELATED"/>
    <property type="match status" value="1"/>
</dbReference>
<evidence type="ECO:0000256" key="4">
    <source>
        <dbReference type="ARBA" id="ARBA00022670"/>
    </source>
</evidence>
<dbReference type="Pfam" id="PF13898">
    <property type="entry name" value="MINDY-3_4_CD"/>
    <property type="match status" value="1"/>
</dbReference>
<evidence type="ECO:0000259" key="9">
    <source>
        <dbReference type="PROSITE" id="PS50222"/>
    </source>
</evidence>
<dbReference type="InterPro" id="IPR025257">
    <property type="entry name" value="MINDY-3/4_CD"/>
</dbReference>
<dbReference type="EC" id="3.4.19.12" evidence="8"/>
<evidence type="ECO:0000256" key="6">
    <source>
        <dbReference type="ARBA" id="ARBA00022801"/>
    </source>
</evidence>
<dbReference type="Proteomes" id="UP000663879">
    <property type="component" value="Unassembled WGS sequence"/>
</dbReference>
<dbReference type="PROSITE" id="PS50222">
    <property type="entry name" value="EF_HAND_2"/>
    <property type="match status" value="1"/>
</dbReference>
<dbReference type="GO" id="GO:0004843">
    <property type="term" value="F:cysteine-type deubiquitinase activity"/>
    <property type="evidence" value="ECO:0007669"/>
    <property type="project" value="UniProtKB-UniRule"/>
</dbReference>
<name>A0A813MA28_9BILA</name>
<organism evidence="10 11">
    <name type="scientific">Brachionus calyciflorus</name>
    <dbReference type="NCBI Taxonomy" id="104777"/>
    <lineage>
        <taxon>Eukaryota</taxon>
        <taxon>Metazoa</taxon>
        <taxon>Spiralia</taxon>
        <taxon>Gnathifera</taxon>
        <taxon>Rotifera</taxon>
        <taxon>Eurotatoria</taxon>
        <taxon>Monogononta</taxon>
        <taxon>Pseudotrocha</taxon>
        <taxon>Ploima</taxon>
        <taxon>Brachionidae</taxon>
        <taxon>Brachionus</taxon>
    </lineage>
</organism>
<dbReference type="GO" id="GO:0071108">
    <property type="term" value="P:protein K48-linked deubiquitination"/>
    <property type="evidence" value="ECO:0007669"/>
    <property type="project" value="InterPro"/>
</dbReference>
<protein>
    <recommendedName>
        <fullName evidence="8">Ubiquitin carboxyl-terminal hydrolase MINDY</fullName>
        <ecNumber evidence="8">3.4.19.12</ecNumber>
    </recommendedName>
</protein>
<gene>
    <name evidence="10" type="ORF">OXX778_LOCUS176</name>
</gene>
<feature type="domain" description="EF-hand" evidence="9">
    <location>
        <begin position="317"/>
        <end position="352"/>
    </location>
</feature>
<dbReference type="InterPro" id="IPR039785">
    <property type="entry name" value="MINY3/4"/>
</dbReference>
<evidence type="ECO:0000313" key="10">
    <source>
        <dbReference type="EMBL" id="CAF0704696.1"/>
    </source>
</evidence>
<dbReference type="GO" id="GO:0006508">
    <property type="term" value="P:proteolysis"/>
    <property type="evidence" value="ECO:0007669"/>
    <property type="project" value="UniProtKB-KW"/>
</dbReference>
<dbReference type="SUPFAM" id="SSF47473">
    <property type="entry name" value="EF-hand"/>
    <property type="match status" value="1"/>
</dbReference>
<keyword evidence="7 8" id="KW-0788">Thiol protease</keyword>
<dbReference type="OrthoDB" id="9981542at2759"/>
<dbReference type="EMBL" id="CAJNOC010000008">
    <property type="protein sequence ID" value="CAF0704696.1"/>
    <property type="molecule type" value="Genomic_DNA"/>
</dbReference>
<evidence type="ECO:0000256" key="3">
    <source>
        <dbReference type="ARBA" id="ARBA00011074"/>
    </source>
</evidence>
<dbReference type="GO" id="GO:1990380">
    <property type="term" value="F:K48-linked deubiquitinase activity"/>
    <property type="evidence" value="ECO:0007669"/>
    <property type="project" value="UniProtKB-UniRule"/>
</dbReference>
<keyword evidence="5 8" id="KW-0833">Ubl conjugation pathway</keyword>
<evidence type="ECO:0000256" key="8">
    <source>
        <dbReference type="RuleBase" id="RU367088"/>
    </source>
</evidence>
<keyword evidence="6 8" id="KW-0378">Hydrolase</keyword>
<comment type="caution">
    <text evidence="10">The sequence shown here is derived from an EMBL/GenBank/DDBJ whole genome shotgun (WGS) entry which is preliminary data.</text>
</comment>
<dbReference type="SMART" id="SM01174">
    <property type="entry name" value="DUF4205"/>
    <property type="match status" value="1"/>
</dbReference>
<evidence type="ECO:0000256" key="1">
    <source>
        <dbReference type="ARBA" id="ARBA00000707"/>
    </source>
</evidence>
<evidence type="ECO:0000256" key="2">
    <source>
        <dbReference type="ARBA" id="ARBA00002107"/>
    </source>
</evidence>
<dbReference type="PANTHER" id="PTHR12473:SF17">
    <property type="entry name" value="UBIQUITIN CARBOXYL-TERMINAL HYDROLASE MINDY-3"/>
    <property type="match status" value="1"/>
</dbReference>
<sequence>MDPTEETLNEHSKKSVLSGVGFESLKESKELTNLIWGSNVKQDLFERWSQGFIFNNQIEPTALLQYSGGPCAVITAVQAFLLKELLFCSKCNENWKKPNNDELNQNLTDSLLSIYINVSTEKTKFLLFYEPDEDKSEIPEGENGDNLTTSSSKRPKLDYDAFISKIKVYSFATLNELKEKLIENIEIYKKDFGVLCFLYSLILTKGLDEIERELEESGEALIDPLHGHGSQCLTNLMLCGIATSNVFDGDKCLEGLTLRGIPKQSCVGFLTIIEYLRYCEVGWNLKNPKYPIWILASETHLTVFFSKEQSLIQKNETSRQKAIKSFKQFDPEENGFVRTDDLEGLMASLDLLTDKEYLDCVKQQLDTENLGIITQIAFLNEFYPESELQIIPEEFTVYHYNGLARSNQENEVQYSEGKAKLIDFTDQPGSDTNSIKSCLQTKWPTIEIKWSGTRVPSLN</sequence>
<dbReference type="InterPro" id="IPR011992">
    <property type="entry name" value="EF-hand-dom_pair"/>
</dbReference>
<comment type="catalytic activity">
    <reaction evidence="1 8">
        <text>Thiol-dependent hydrolysis of ester, thioester, amide, peptide and isopeptide bonds formed by the C-terminal Gly of ubiquitin (a 76-residue protein attached to proteins as an intracellular targeting signal).</text>
        <dbReference type="EC" id="3.4.19.12"/>
    </reaction>
</comment>
<dbReference type="AlphaFoldDB" id="A0A813MA28"/>
<dbReference type="Gene3D" id="1.10.238.10">
    <property type="entry name" value="EF-hand"/>
    <property type="match status" value="1"/>
</dbReference>
<evidence type="ECO:0000256" key="5">
    <source>
        <dbReference type="ARBA" id="ARBA00022786"/>
    </source>
</evidence>
<keyword evidence="11" id="KW-1185">Reference proteome</keyword>
<dbReference type="InterPro" id="IPR002048">
    <property type="entry name" value="EF_hand_dom"/>
</dbReference>